<sequence length="112" mass="12394">MEGRLIAFVIWVIIGVLFIVMGIYDFNSKKAKPFGFWANAEVAPIEDVKGYNRALGILWCVYGFLFTLIGLPLLDGQNSGLIIIPILGAMLISIAAMVAYVVGIEPKYRKKK</sequence>
<name>A0A413LYC7_9FIRM</name>
<protein>
    <recommendedName>
        <fullName evidence="4">DUF3784 domain-containing protein</fullName>
    </recommendedName>
</protein>
<dbReference type="EMBL" id="QSDV01000123">
    <property type="protein sequence ID" value="RGZ11133.1"/>
    <property type="molecule type" value="Genomic_DNA"/>
</dbReference>
<dbReference type="Proteomes" id="UP000285209">
    <property type="component" value="Unassembled WGS sequence"/>
</dbReference>
<feature type="transmembrane region" description="Helical" evidence="1">
    <location>
        <begin position="80"/>
        <end position="102"/>
    </location>
</feature>
<dbReference type="AlphaFoldDB" id="A0A413LYC7"/>
<gene>
    <name evidence="2" type="ORF">DXA03_16735</name>
</gene>
<reference evidence="2 3" key="1">
    <citation type="submission" date="2018-08" db="EMBL/GenBank/DDBJ databases">
        <title>A genome reference for cultivated species of the human gut microbiota.</title>
        <authorList>
            <person name="Zou Y."/>
            <person name="Xue W."/>
            <person name="Luo G."/>
        </authorList>
    </citation>
    <scope>NUCLEOTIDE SEQUENCE [LARGE SCALE GENOMIC DNA]</scope>
    <source>
        <strain evidence="2 3">AM54-25XD</strain>
    </source>
</reference>
<proteinExistence type="predicted"/>
<comment type="caution">
    <text evidence="2">The sequence shown here is derived from an EMBL/GenBank/DDBJ whole genome shotgun (WGS) entry which is preliminary data.</text>
</comment>
<evidence type="ECO:0008006" key="4">
    <source>
        <dbReference type="Google" id="ProtNLM"/>
    </source>
</evidence>
<feature type="transmembrane region" description="Helical" evidence="1">
    <location>
        <begin position="6"/>
        <end position="24"/>
    </location>
</feature>
<keyword evidence="1" id="KW-0472">Membrane</keyword>
<evidence type="ECO:0000256" key="1">
    <source>
        <dbReference type="SAM" id="Phobius"/>
    </source>
</evidence>
<evidence type="ECO:0000313" key="2">
    <source>
        <dbReference type="EMBL" id="RGZ11133.1"/>
    </source>
</evidence>
<organism evidence="2 3">
    <name type="scientific">Agathobacter rectalis</name>
    <dbReference type="NCBI Taxonomy" id="39491"/>
    <lineage>
        <taxon>Bacteria</taxon>
        <taxon>Bacillati</taxon>
        <taxon>Bacillota</taxon>
        <taxon>Clostridia</taxon>
        <taxon>Lachnospirales</taxon>
        <taxon>Lachnospiraceae</taxon>
        <taxon>Agathobacter</taxon>
    </lineage>
</organism>
<keyword evidence="1" id="KW-0812">Transmembrane</keyword>
<feature type="transmembrane region" description="Helical" evidence="1">
    <location>
        <begin position="54"/>
        <end position="74"/>
    </location>
</feature>
<keyword evidence="1" id="KW-1133">Transmembrane helix</keyword>
<accession>A0A413LYC7</accession>
<evidence type="ECO:0000313" key="3">
    <source>
        <dbReference type="Proteomes" id="UP000285209"/>
    </source>
</evidence>